<organism evidence="1">
    <name type="scientific">Amphimedon queenslandica</name>
    <name type="common">Sponge</name>
    <dbReference type="NCBI Taxonomy" id="400682"/>
    <lineage>
        <taxon>Eukaryota</taxon>
        <taxon>Metazoa</taxon>
        <taxon>Porifera</taxon>
        <taxon>Demospongiae</taxon>
        <taxon>Heteroscleromorpha</taxon>
        <taxon>Haplosclerida</taxon>
        <taxon>Niphatidae</taxon>
        <taxon>Amphimedon</taxon>
    </lineage>
</organism>
<dbReference type="AlphaFoldDB" id="A0A1X7T6G2"/>
<sequence length="73" mass="8178">TASISSTTAATRTDRQELLYHHIIHLLDYTSNDTNQSTATTICLSFPNCLTSPTTVTSNVIISSMRHRIYYNN</sequence>
<proteinExistence type="predicted"/>
<dbReference type="EnsemblMetazoa" id="Aqu2.1.10110_001">
    <property type="protein sequence ID" value="Aqu2.1.10110_001"/>
    <property type="gene ID" value="Aqu2.1.10110"/>
</dbReference>
<protein>
    <submittedName>
        <fullName evidence="1">Uncharacterized protein</fullName>
    </submittedName>
</protein>
<accession>A0A1X7T6G2</accession>
<evidence type="ECO:0000313" key="1">
    <source>
        <dbReference type="EnsemblMetazoa" id="Aqu2.1.10110_001"/>
    </source>
</evidence>
<reference evidence="1" key="1">
    <citation type="submission" date="2017-05" db="UniProtKB">
        <authorList>
            <consortium name="EnsemblMetazoa"/>
        </authorList>
    </citation>
    <scope>IDENTIFICATION</scope>
</reference>
<name>A0A1X7T6G2_AMPQE</name>
<dbReference type="InParanoid" id="A0A1X7T6G2"/>